<evidence type="ECO:0000259" key="18">
    <source>
        <dbReference type="Pfam" id="PF04565"/>
    </source>
</evidence>
<dbReference type="InterPro" id="IPR007121">
    <property type="entry name" value="RNA_pol_bsu_CS"/>
</dbReference>
<evidence type="ECO:0000256" key="3">
    <source>
        <dbReference type="ARBA" id="ARBA00006835"/>
    </source>
</evidence>
<dbReference type="GO" id="GO:0000428">
    <property type="term" value="C:DNA-directed RNA polymerase complex"/>
    <property type="evidence" value="ECO:0007669"/>
    <property type="project" value="UniProtKB-KW"/>
</dbReference>
<comment type="subcellular location">
    <subcellularLocation>
        <location evidence="2">Cytoplasm</location>
    </subcellularLocation>
</comment>
<name>A0A381NYP6_9ZZZZ</name>
<dbReference type="EMBL" id="UINC01000657">
    <property type="protein sequence ID" value="SUZ59028.1"/>
    <property type="molecule type" value="Genomic_DNA"/>
</dbReference>
<dbReference type="InterPro" id="IPR007645">
    <property type="entry name" value="RNA_pol_Rpb2_3"/>
</dbReference>
<evidence type="ECO:0000259" key="16">
    <source>
        <dbReference type="Pfam" id="PF04561"/>
    </source>
</evidence>
<dbReference type="GO" id="GO:0003899">
    <property type="term" value="F:DNA-directed RNA polymerase activity"/>
    <property type="evidence" value="ECO:0007669"/>
    <property type="project" value="UniProtKB-EC"/>
</dbReference>
<dbReference type="InterPro" id="IPR007641">
    <property type="entry name" value="RNA_pol_Rpb2_7"/>
</dbReference>
<evidence type="ECO:0000256" key="5">
    <source>
        <dbReference type="ARBA" id="ARBA00022478"/>
    </source>
</evidence>
<reference evidence="21" key="1">
    <citation type="submission" date="2018-05" db="EMBL/GenBank/DDBJ databases">
        <authorList>
            <person name="Lanie J.A."/>
            <person name="Ng W.-L."/>
            <person name="Kazmierczak K.M."/>
            <person name="Andrzejewski T.M."/>
            <person name="Davidsen T.M."/>
            <person name="Wayne K.J."/>
            <person name="Tettelin H."/>
            <person name="Glass J.I."/>
            <person name="Rusch D."/>
            <person name="Podicherti R."/>
            <person name="Tsui H.-C.T."/>
            <person name="Winkler M.E."/>
        </authorList>
    </citation>
    <scope>NUCLEOTIDE SEQUENCE</scope>
</reference>
<evidence type="ECO:0000256" key="13">
    <source>
        <dbReference type="ARBA" id="ARBA00026163"/>
    </source>
</evidence>
<dbReference type="Gene3D" id="2.40.270.10">
    <property type="entry name" value="DNA-directed RNA polymerase, subunit 2, domain 6"/>
    <property type="match status" value="1"/>
</dbReference>
<sequence length="1238" mass="139494">MKEIVESYFKQRSLVNHQLMSYNDCIPSGDGRLSRMEKIVRSIRIGTDEPVEDLPGGEEAGGCIKLDVLDKEIIVRLKGIRLGHPTIREANGAEHPATPLECRIRKLTYFSPVYMDFRIYRDDIDGPPDGGLGYIEEEGVHIGNLPIMVRSARCNLHSDHIDENRKLSPQTSAEDAEYLTQLLRKLGEDPLDPGGYFIINGTERVLISMEDLAPNRVTVEKNKKYAHETEVAKIFSQRDGVRKPLNVEKRRDGMLMVKIPSAGTTPIPVVLLMRALGMENDREIFASIAGPVEAMKYTVANLNDVKDNDEYGVETEEEAVAWLEKKFAAGQQKEYRESRIQNLLDKELLPHLGSSDENREKKAIFLGRIVRQVLEMAITNRDPNDKDHYANKRVRLAGDLMEDLFRVSLQQLARDLKYQLERHHNRKRELKINSCLRPDVLTSKIMHALATGNWVGGRSGVSQLLDRTTYIAALSHMRRVTSPLVRSQPHFEARDLHPTHWGRLCPNETPEGQNCGLVKNAAQMIDVSEEVPEDDVKELLLEAGVNSSPEQWADGSRIHVNGDIFGLHKRPAKLVSRIKRSRRSGRLRPEVCIRHDTANRDVYINTDRGRVLRPLLVIEHGSLNLTKLHLEGLRSGELTFADLVASGVVEWVDAEEEEDLLIAPRPFDLPQASPKHDRPINPAKVEWLNLGEEEIPEAKLRAEVQLSNGETVFEEFTRPLNYFQNAEDLTALKRKQTKDNTILIYTHVEIDPQLILGVCASLVPYPEHNSTPRVTGGTAMVKQSLGLPSANYRLRPDTRAHIMHYPQQSIVGTRAMQSTNFNSRPGGQNFVVAIMSQHGYNMQDAVIMNRSSVERSLGRSAFIRTYNAENKRFPGGQEERIEVPGTGLDEIKGLKSFDSYAHLERDGLPVPEEFLSTLDKSDRAVLVGKTSPPRFLEEAHGAFLQAQERRESSMLVRHGEEGWVDNVFVTESLDSGRLVRITLRTNKIPELGDKFASRHGQKGVIGRLVNEEDMPFTVDGVIPDLLINPHAIPSRMTVAHVLEMIGGKVGSLEGRKIDGTAFTGEKEDSLRAGLLRNGFNHTGRESMMNGETGEDYTADVFAGVIYYQRLHHLVSSKLHARSRGRVQILTRQPTEGRARQGGLRFGEMERDCLISHGASMVIKDRLLDESDGWDLMVCNTSGCGHIAYYDWKRRTTVCPYCGDRSDVHKVQTSYAFKLLLDEMKSLGVAMRLELEDRR</sequence>
<evidence type="ECO:0000259" key="14">
    <source>
        <dbReference type="Pfam" id="PF00562"/>
    </source>
</evidence>
<evidence type="ECO:0000313" key="21">
    <source>
        <dbReference type="EMBL" id="SUZ59028.1"/>
    </source>
</evidence>
<organism evidence="21">
    <name type="scientific">marine metagenome</name>
    <dbReference type="NCBI Taxonomy" id="408172"/>
    <lineage>
        <taxon>unclassified sequences</taxon>
        <taxon>metagenomes</taxon>
        <taxon>ecological metagenomes</taxon>
    </lineage>
</organism>
<dbReference type="InterPro" id="IPR007120">
    <property type="entry name" value="DNA-dir_RNAP_su2_dom"/>
</dbReference>
<dbReference type="Pfam" id="PF04567">
    <property type="entry name" value="RNA_pol_Rpb2_5"/>
    <property type="match status" value="1"/>
</dbReference>
<keyword evidence="11" id="KW-0238">DNA-binding</keyword>
<dbReference type="Pfam" id="PF00562">
    <property type="entry name" value="RNA_pol_Rpb2_6"/>
    <property type="match status" value="1"/>
</dbReference>
<dbReference type="GO" id="GO:0032549">
    <property type="term" value="F:ribonucleoside binding"/>
    <property type="evidence" value="ECO:0007669"/>
    <property type="project" value="InterPro"/>
</dbReference>
<keyword evidence="8" id="KW-0548">Nucleotidyltransferase</keyword>
<dbReference type="NCBIfam" id="NF007175">
    <property type="entry name" value="PRK09606.1"/>
    <property type="match status" value="1"/>
</dbReference>
<dbReference type="GO" id="GO:0008270">
    <property type="term" value="F:zinc ion binding"/>
    <property type="evidence" value="ECO:0007669"/>
    <property type="project" value="InterPro"/>
</dbReference>
<evidence type="ECO:0000256" key="12">
    <source>
        <dbReference type="ARBA" id="ARBA00023163"/>
    </source>
</evidence>
<keyword evidence="9" id="KW-0479">Metal-binding</keyword>
<dbReference type="Gene3D" id="3.90.1100.10">
    <property type="match status" value="2"/>
</dbReference>
<keyword evidence="12" id="KW-0804">Transcription</keyword>
<evidence type="ECO:0000256" key="1">
    <source>
        <dbReference type="ARBA" id="ARBA00001947"/>
    </source>
</evidence>
<dbReference type="GO" id="GO:0003677">
    <property type="term" value="F:DNA binding"/>
    <property type="evidence" value="ECO:0007669"/>
    <property type="project" value="UniProtKB-KW"/>
</dbReference>
<evidence type="ECO:0000256" key="11">
    <source>
        <dbReference type="ARBA" id="ARBA00023125"/>
    </source>
</evidence>
<dbReference type="Pfam" id="PF04566">
    <property type="entry name" value="RNA_pol_Rpb2_4"/>
    <property type="match status" value="1"/>
</dbReference>
<dbReference type="InterPro" id="IPR007644">
    <property type="entry name" value="RNA_pol_bsu_protrusion"/>
</dbReference>
<protein>
    <recommendedName>
        <fullName evidence="13">DNA-directed RNA polymerase subunit Rpo2</fullName>
        <ecNumber evidence="4">2.7.7.6</ecNumber>
    </recommendedName>
</protein>
<feature type="domain" description="RNA polymerase Rpb2" evidence="15">
    <location>
        <begin position="1141"/>
        <end position="1234"/>
    </location>
</feature>
<dbReference type="InterPro" id="IPR019969">
    <property type="entry name" value="RNAP_Rpo2"/>
</dbReference>
<feature type="domain" description="RNA polymerase beta subunit protrusion" evidence="17">
    <location>
        <begin position="14"/>
        <end position="441"/>
    </location>
</feature>
<dbReference type="Pfam" id="PF04560">
    <property type="entry name" value="RNA_pol_Rpb2_7"/>
    <property type="match status" value="1"/>
</dbReference>
<dbReference type="InterPro" id="IPR037033">
    <property type="entry name" value="DNA-dir_RNAP_su2_hyb_sf"/>
</dbReference>
<dbReference type="Pfam" id="PF04561">
    <property type="entry name" value="RNA_pol_Rpb2_2"/>
    <property type="match status" value="1"/>
</dbReference>
<dbReference type="Gene3D" id="3.90.1800.10">
    <property type="entry name" value="RNA polymerase alpha subunit dimerisation domain"/>
    <property type="match status" value="1"/>
</dbReference>
<feature type="domain" description="DNA-directed RNA polymerase subunit 2 hybrid-binding" evidence="14">
    <location>
        <begin position="759"/>
        <end position="1139"/>
    </location>
</feature>
<evidence type="ECO:0000256" key="7">
    <source>
        <dbReference type="ARBA" id="ARBA00022679"/>
    </source>
</evidence>
<dbReference type="Pfam" id="PF04563">
    <property type="entry name" value="RNA_pol_Rpb2_1"/>
    <property type="match status" value="1"/>
</dbReference>
<dbReference type="GO" id="GO:0005737">
    <property type="term" value="C:cytoplasm"/>
    <property type="evidence" value="ECO:0007669"/>
    <property type="project" value="UniProtKB-SubCell"/>
</dbReference>
<feature type="domain" description="RNA polymerase Rpb2" evidence="16">
    <location>
        <begin position="215"/>
        <end position="395"/>
    </location>
</feature>
<evidence type="ECO:0000259" key="20">
    <source>
        <dbReference type="Pfam" id="PF04567"/>
    </source>
</evidence>
<dbReference type="NCBIfam" id="NF006335">
    <property type="entry name" value="PRK08565.1"/>
    <property type="match status" value="1"/>
</dbReference>
<gene>
    <name evidence="21" type="ORF">METZ01_LOCUS11882</name>
</gene>
<comment type="similarity">
    <text evidence="3">Belongs to the RNA polymerase beta chain family.</text>
</comment>
<evidence type="ECO:0000256" key="6">
    <source>
        <dbReference type="ARBA" id="ARBA00022490"/>
    </source>
</evidence>
<keyword evidence="5" id="KW-0240">DNA-directed RNA polymerase</keyword>
<evidence type="ECO:0000256" key="2">
    <source>
        <dbReference type="ARBA" id="ARBA00004496"/>
    </source>
</evidence>
<dbReference type="AlphaFoldDB" id="A0A381NYP6"/>
<dbReference type="Gene3D" id="2.40.50.150">
    <property type="match status" value="1"/>
</dbReference>
<keyword evidence="6" id="KW-0963">Cytoplasm</keyword>
<evidence type="ECO:0000256" key="10">
    <source>
        <dbReference type="ARBA" id="ARBA00022833"/>
    </source>
</evidence>
<feature type="domain" description="RNA polymerase Rpb2" evidence="20">
    <location>
        <begin position="640"/>
        <end position="752"/>
    </location>
</feature>
<dbReference type="CDD" id="cd00653">
    <property type="entry name" value="RNA_pol_B_RPB2"/>
    <property type="match status" value="1"/>
</dbReference>
<dbReference type="Pfam" id="PF04565">
    <property type="entry name" value="RNA_pol_Rpb2_3"/>
    <property type="match status" value="1"/>
</dbReference>
<evidence type="ECO:0000256" key="9">
    <source>
        <dbReference type="ARBA" id="ARBA00022723"/>
    </source>
</evidence>
<dbReference type="InterPro" id="IPR007646">
    <property type="entry name" value="RNA_pol_Rpb2_4"/>
</dbReference>
<evidence type="ECO:0000259" key="19">
    <source>
        <dbReference type="Pfam" id="PF04566"/>
    </source>
</evidence>
<comment type="cofactor">
    <cofactor evidence="1">
        <name>Zn(2+)</name>
        <dbReference type="ChEBI" id="CHEBI:29105"/>
    </cofactor>
</comment>
<keyword evidence="10" id="KW-0862">Zinc</keyword>
<evidence type="ECO:0000256" key="4">
    <source>
        <dbReference type="ARBA" id="ARBA00012418"/>
    </source>
</evidence>
<evidence type="ECO:0000256" key="8">
    <source>
        <dbReference type="ARBA" id="ARBA00022695"/>
    </source>
</evidence>
<keyword evidence="7" id="KW-0808">Transferase</keyword>
<dbReference type="InterPro" id="IPR014724">
    <property type="entry name" value="RNA_pol_RPB2_OB-fold"/>
</dbReference>
<feature type="domain" description="RNA polymerase Rpb2" evidence="18">
    <location>
        <begin position="463"/>
        <end position="527"/>
    </location>
</feature>
<dbReference type="InterPro" id="IPR007642">
    <property type="entry name" value="RNA_pol_Rpb2_2"/>
</dbReference>
<evidence type="ECO:0000259" key="17">
    <source>
        <dbReference type="Pfam" id="PF04563"/>
    </source>
</evidence>
<dbReference type="NCBIfam" id="TIGR03670">
    <property type="entry name" value="rpoB_arch"/>
    <property type="match status" value="1"/>
</dbReference>
<accession>A0A381NYP6</accession>
<dbReference type="InterPro" id="IPR015712">
    <property type="entry name" value="DNA-dir_RNA_pol_su2"/>
</dbReference>
<proteinExistence type="inferred from homology"/>
<dbReference type="PROSITE" id="PS01166">
    <property type="entry name" value="RNA_POL_BETA"/>
    <property type="match status" value="1"/>
</dbReference>
<evidence type="ECO:0000259" key="15">
    <source>
        <dbReference type="Pfam" id="PF04560"/>
    </source>
</evidence>
<dbReference type="PANTHER" id="PTHR20856">
    <property type="entry name" value="DNA-DIRECTED RNA POLYMERASE I SUBUNIT 2"/>
    <property type="match status" value="1"/>
</dbReference>
<feature type="domain" description="RNA polymerase Rpb2" evidence="19">
    <location>
        <begin position="558"/>
        <end position="619"/>
    </location>
</feature>
<dbReference type="SUPFAM" id="SSF64484">
    <property type="entry name" value="beta and beta-prime subunits of DNA dependent RNA-polymerase"/>
    <property type="match status" value="1"/>
</dbReference>
<dbReference type="EC" id="2.7.7.6" evidence="4"/>
<dbReference type="GO" id="GO:0006351">
    <property type="term" value="P:DNA-templated transcription"/>
    <property type="evidence" value="ECO:0007669"/>
    <property type="project" value="InterPro"/>
</dbReference>
<dbReference type="InterPro" id="IPR007647">
    <property type="entry name" value="RNA_pol_Rpb2_5"/>
</dbReference>